<feature type="compositionally biased region" description="Basic and acidic residues" evidence="1">
    <location>
        <begin position="1"/>
        <end position="13"/>
    </location>
</feature>
<proteinExistence type="predicted"/>
<dbReference type="EMBL" id="MWWQ01000006">
    <property type="protein sequence ID" value="OZG52061.1"/>
    <property type="molecule type" value="Genomic_DNA"/>
</dbReference>
<keyword evidence="2" id="KW-0472">Membrane</keyword>
<feature type="region of interest" description="Disordered" evidence="1">
    <location>
        <begin position="1"/>
        <end position="78"/>
    </location>
</feature>
<dbReference type="RefSeq" id="WP_094691187.1">
    <property type="nucleotide sequence ID" value="NZ_MWWQ01000006.1"/>
</dbReference>
<protein>
    <recommendedName>
        <fullName evidence="5">DUF3043 domain-containing protein</fullName>
    </recommendedName>
</protein>
<keyword evidence="2" id="KW-0812">Transmembrane</keyword>
<dbReference type="OrthoDB" id="5194448at2"/>
<organism evidence="3 4">
    <name type="scientific">Pseudoscardovia suis</name>
    <dbReference type="NCBI Taxonomy" id="987063"/>
    <lineage>
        <taxon>Bacteria</taxon>
        <taxon>Bacillati</taxon>
        <taxon>Actinomycetota</taxon>
        <taxon>Actinomycetes</taxon>
        <taxon>Bifidobacteriales</taxon>
        <taxon>Bifidobacteriaceae</taxon>
        <taxon>Pseudoscardovia</taxon>
    </lineage>
</organism>
<feature type="transmembrane region" description="Helical" evidence="2">
    <location>
        <begin position="137"/>
        <end position="161"/>
    </location>
</feature>
<reference evidence="3 4" key="1">
    <citation type="journal article" date="2017" name="BMC Genomics">
        <title>Comparative genomic and phylogenomic analyses of the Bifidobacteriaceae family.</title>
        <authorList>
            <person name="Lugli G.A."/>
            <person name="Milani C."/>
            <person name="Turroni F."/>
            <person name="Duranti S."/>
            <person name="Mancabelli L."/>
            <person name="Mangifesta M."/>
            <person name="Ferrario C."/>
            <person name="Modesto M."/>
            <person name="Mattarelli P."/>
            <person name="Jiri K."/>
            <person name="van Sinderen D."/>
            <person name="Ventura M."/>
        </authorList>
    </citation>
    <scope>NUCLEOTIDE SEQUENCE [LARGE SCALE GENOMIC DNA]</scope>
    <source>
        <strain evidence="3 4">DSM 24744</strain>
    </source>
</reference>
<gene>
    <name evidence="3" type="ORF">PSSU_0844</name>
</gene>
<evidence type="ECO:0000256" key="2">
    <source>
        <dbReference type="SAM" id="Phobius"/>
    </source>
</evidence>
<keyword evidence="2" id="KW-1133">Transmembrane helix</keyword>
<accession>A0A261EYY3</accession>
<keyword evidence="4" id="KW-1185">Reference proteome</keyword>
<dbReference type="Proteomes" id="UP000216454">
    <property type="component" value="Unassembled WGS sequence"/>
</dbReference>
<name>A0A261EYY3_9BIFI</name>
<feature type="compositionally biased region" description="Basic and acidic residues" evidence="1">
    <location>
        <begin position="57"/>
        <end position="78"/>
    </location>
</feature>
<evidence type="ECO:0008006" key="5">
    <source>
        <dbReference type="Google" id="ProtNLM"/>
    </source>
</evidence>
<evidence type="ECO:0000256" key="1">
    <source>
        <dbReference type="SAM" id="MobiDB-lite"/>
    </source>
</evidence>
<feature type="transmembrane region" description="Helical" evidence="2">
    <location>
        <begin position="113"/>
        <end position="131"/>
    </location>
</feature>
<dbReference type="AlphaFoldDB" id="A0A261EYY3"/>
<dbReference type="InterPro" id="IPR021403">
    <property type="entry name" value="DUF3043"/>
</dbReference>
<comment type="caution">
    <text evidence="3">The sequence shown here is derived from an EMBL/GenBank/DDBJ whole genome shotgun (WGS) entry which is preliminary data.</text>
</comment>
<feature type="compositionally biased region" description="Polar residues" evidence="1">
    <location>
        <begin position="25"/>
        <end position="34"/>
    </location>
</feature>
<dbReference type="Pfam" id="PF11241">
    <property type="entry name" value="DUF3043"/>
    <property type="match status" value="1"/>
</dbReference>
<evidence type="ECO:0000313" key="3">
    <source>
        <dbReference type="EMBL" id="OZG52061.1"/>
    </source>
</evidence>
<evidence type="ECO:0000313" key="4">
    <source>
        <dbReference type="Proteomes" id="UP000216454"/>
    </source>
</evidence>
<sequence>MTLFRKSSDKDSSDSAQVPPHSDTAEASQTTDSSIAGKGRPTPKRKQAQQAGLRPLVPKDRKAAKKAEKAKYRARQDREYEAMETGDVQHMPAAERIPWRVYARDYVDARWNLGEWFLPVILVALIASIIVQQWSQVVAFVLMVAIYVYMLIAIIDAAVMWHGLKKKLIAKFGDRAVAKGQRTGFYSWSRALQIRAWRMPKPRYKKRGHWPD</sequence>